<organism evidence="1 2">
    <name type="scientific">Eretmocerus hayati</name>
    <dbReference type="NCBI Taxonomy" id="131215"/>
    <lineage>
        <taxon>Eukaryota</taxon>
        <taxon>Metazoa</taxon>
        <taxon>Ecdysozoa</taxon>
        <taxon>Arthropoda</taxon>
        <taxon>Hexapoda</taxon>
        <taxon>Insecta</taxon>
        <taxon>Pterygota</taxon>
        <taxon>Neoptera</taxon>
        <taxon>Endopterygota</taxon>
        <taxon>Hymenoptera</taxon>
        <taxon>Apocrita</taxon>
        <taxon>Proctotrupomorpha</taxon>
        <taxon>Chalcidoidea</taxon>
        <taxon>Aphelinidae</taxon>
        <taxon>Aphelininae</taxon>
        <taxon>Eretmocerus</taxon>
    </lineage>
</organism>
<sequence>MNKKDSPRQFYDRLKVFINAALTAAKEDLTGENADLDNEPHLELIAFKTFVKGLPDTLKPAIASSKPKTLIEALQSVEQLEKFPLETNSEAELYFTRPHEMSGPNPQPRNIRPNSPARPVHEKQGQHVKIIDNNDPNLYDRNSMPYHLNRDDMQLPPPLSINSQGGINAHPILRYGNNPSQPPSILKRTESRAPSPYQRPNSPASRPVSPGRNYNQNQYNRNQYPYNMQYPYPFPPTYPPLFYYPNPWMFPQFTNHYPGQNPSQAPNIGPNITMPNWYPYNLQQGSDLSEGGDSDDEIMKNFFYPKVYRVVPEEVSISDHPLSHIFNGNDSETLEEKFSMTKKQSLIPEPPKCEMNSFDSSLLNMEDLPYSEEEIISTKFLPQEGKENSFNIPADSHKIIAIHTSHPNGDAYLPRIDIRPGVFIGDAAVKVTDGVCYTMATNKTGCEVKINLEKPELQDFDLENSEEFFETEPENEENRGPVKKLTGKGSQSSDETSSEIASTDAGSQNESEAVPAAVKDRSLFPDLISQRASAPAAVGEISLEGEFFDNEHGLDTSLPTNLGEDPVPNEEGEDWWARSFLPPAVTPTPLPIRMKHSPSRESFQKSTPLPLEERRRIPSFWKNLSTIPQENSEELDSEDKNQEKASTARNGTAQGNNHQNQAGDLPTASSPQQHNLNDDIQPDLDYVQPPTMIKTSTRECLTLAKNRIVHFIPANLDLSTPNNGLLLDLWAINIEQFRKQNLTVDVKINATGILEIDGRCVAHTENLTLYGIHSTKLLQTYSYEPDLEVDMNNIFLSHIQNEFSEEDYNSMLSDNWLDSGNAISLQDIENQFRSISREKRINGTMFNYSTVSSFSTFSLIIVLYITLRIIQAMKNKRSNINSKVTIEIPDPDKAQSESYSGRYQRRSTLNISENDPQPPVPLNANLIRRLESPDRTPREREVLQLRDIARLPSNEPTDIRLPIQNVYIA</sequence>
<accession>A0ACC2N6A0</accession>
<evidence type="ECO:0000313" key="1">
    <source>
        <dbReference type="EMBL" id="KAJ8666710.1"/>
    </source>
</evidence>
<keyword evidence="2" id="KW-1185">Reference proteome</keyword>
<protein>
    <submittedName>
        <fullName evidence="1">Uncharacterized protein</fullName>
    </submittedName>
</protein>
<reference evidence="1" key="1">
    <citation type="submission" date="2023-04" db="EMBL/GenBank/DDBJ databases">
        <title>A chromosome-level genome assembly of the parasitoid wasp Eretmocerus hayati.</title>
        <authorList>
            <person name="Zhong Y."/>
            <person name="Liu S."/>
            <person name="Liu Y."/>
        </authorList>
    </citation>
    <scope>NUCLEOTIDE SEQUENCE</scope>
    <source>
        <strain evidence="1">ZJU_SS_LIU_2023</strain>
    </source>
</reference>
<proteinExistence type="predicted"/>
<gene>
    <name evidence="1" type="ORF">QAD02_008372</name>
</gene>
<comment type="caution">
    <text evidence="1">The sequence shown here is derived from an EMBL/GenBank/DDBJ whole genome shotgun (WGS) entry which is preliminary data.</text>
</comment>
<name>A0ACC2N6A0_9HYME</name>
<evidence type="ECO:0000313" key="2">
    <source>
        <dbReference type="Proteomes" id="UP001239111"/>
    </source>
</evidence>
<dbReference type="Proteomes" id="UP001239111">
    <property type="component" value="Chromosome 4"/>
</dbReference>
<dbReference type="EMBL" id="CM056744">
    <property type="protein sequence ID" value="KAJ8666710.1"/>
    <property type="molecule type" value="Genomic_DNA"/>
</dbReference>